<name>A0A9J7AMF2_9PROT</name>
<sequence length="123" mass="13517">MADHGELKPLFGENREAEYELDLRGLDLPHSAASVERMLERSRFRAPRSVRVLIDSPDGEGGGSHFQPLGRLLLDARREGVLSAMTTLPPEDELGFRVVTAGKPDGEEEGGSDRDMLEDSLTD</sequence>
<protein>
    <submittedName>
        <fullName evidence="2">Uncharacterized protein</fullName>
    </submittedName>
</protein>
<accession>A0A9J7AMF2</accession>
<feature type="region of interest" description="Disordered" evidence="1">
    <location>
        <begin position="100"/>
        <end position="123"/>
    </location>
</feature>
<evidence type="ECO:0000313" key="2">
    <source>
        <dbReference type="EMBL" id="UUX48334.1"/>
    </source>
</evidence>
<reference evidence="2" key="1">
    <citation type="submission" date="2022-08" db="EMBL/GenBank/DDBJ databases">
        <title>Nisaea acidiphila sp. nov., isolated from a marine algal debris and emended description of the genus Nisaea Urios et al. 2008.</title>
        <authorList>
            <person name="Kwon K."/>
        </authorList>
    </citation>
    <scope>NUCLEOTIDE SEQUENCE</scope>
    <source>
        <strain evidence="2">MEBiC11861</strain>
    </source>
</reference>
<dbReference type="Proteomes" id="UP001060336">
    <property type="component" value="Chromosome"/>
</dbReference>
<keyword evidence="3" id="KW-1185">Reference proteome</keyword>
<dbReference type="RefSeq" id="WP_257766842.1">
    <property type="nucleotide sequence ID" value="NZ_CP102480.1"/>
</dbReference>
<dbReference type="EMBL" id="CP102480">
    <property type="protein sequence ID" value="UUX48334.1"/>
    <property type="molecule type" value="Genomic_DNA"/>
</dbReference>
<organism evidence="2 3">
    <name type="scientific">Nisaea acidiphila</name>
    <dbReference type="NCBI Taxonomy" id="1862145"/>
    <lineage>
        <taxon>Bacteria</taxon>
        <taxon>Pseudomonadati</taxon>
        <taxon>Pseudomonadota</taxon>
        <taxon>Alphaproteobacteria</taxon>
        <taxon>Rhodospirillales</taxon>
        <taxon>Thalassobaculaceae</taxon>
        <taxon>Nisaea</taxon>
    </lineage>
</organism>
<dbReference type="KEGG" id="naci:NUH88_13015"/>
<proteinExistence type="predicted"/>
<gene>
    <name evidence="2" type="ORF">NUH88_13015</name>
</gene>
<evidence type="ECO:0000313" key="3">
    <source>
        <dbReference type="Proteomes" id="UP001060336"/>
    </source>
</evidence>
<dbReference type="AlphaFoldDB" id="A0A9J7AMF2"/>
<evidence type="ECO:0000256" key="1">
    <source>
        <dbReference type="SAM" id="MobiDB-lite"/>
    </source>
</evidence>